<gene>
    <name evidence="2" type="ORF">METZ01_LOCUS271091</name>
</gene>
<evidence type="ECO:0008006" key="3">
    <source>
        <dbReference type="Google" id="ProtNLM"/>
    </source>
</evidence>
<evidence type="ECO:0000256" key="1">
    <source>
        <dbReference type="SAM" id="Phobius"/>
    </source>
</evidence>
<name>A0A382K584_9ZZZZ</name>
<keyword evidence="1" id="KW-1133">Transmembrane helix</keyword>
<keyword evidence="1" id="KW-0812">Transmembrane</keyword>
<feature type="transmembrane region" description="Helical" evidence="1">
    <location>
        <begin position="133"/>
        <end position="154"/>
    </location>
</feature>
<proteinExistence type="predicted"/>
<organism evidence="2">
    <name type="scientific">marine metagenome</name>
    <dbReference type="NCBI Taxonomy" id="408172"/>
    <lineage>
        <taxon>unclassified sequences</taxon>
        <taxon>metagenomes</taxon>
        <taxon>ecological metagenomes</taxon>
    </lineage>
</organism>
<sequence length="218" mass="24344">MIHLLLAIPLSRIISLEVRYLNWAAAGIWVSSAGMAAFLESALRARKINYETGQIDVILQSPISNLDLITVLLLRGVIFGFIQFIFAIFITCTLNHEYLGTVSILMIIIQVMAVILFFSALGLLMGVLISNRIVFIQLSLALFLFISLGMGAFIPISSYPESYLAIVNKIPLMTVCQNLQSIIIHQNIQWASFFLTLLLTVLLFFITLVTSNKVFRSI</sequence>
<feature type="transmembrane region" description="Helical" evidence="1">
    <location>
        <begin position="188"/>
        <end position="209"/>
    </location>
</feature>
<protein>
    <recommendedName>
        <fullName evidence="3">ABC-2 type transporter domain-containing protein</fullName>
    </recommendedName>
</protein>
<feature type="transmembrane region" description="Helical" evidence="1">
    <location>
        <begin position="68"/>
        <end position="90"/>
    </location>
</feature>
<dbReference type="InterPro" id="IPR051784">
    <property type="entry name" value="Nod_factor_ABC_transporter"/>
</dbReference>
<dbReference type="AlphaFoldDB" id="A0A382K584"/>
<reference evidence="2" key="1">
    <citation type="submission" date="2018-05" db="EMBL/GenBank/DDBJ databases">
        <authorList>
            <person name="Lanie J.A."/>
            <person name="Ng W.-L."/>
            <person name="Kazmierczak K.M."/>
            <person name="Andrzejewski T.M."/>
            <person name="Davidsen T.M."/>
            <person name="Wayne K.J."/>
            <person name="Tettelin H."/>
            <person name="Glass J.I."/>
            <person name="Rusch D."/>
            <person name="Podicherti R."/>
            <person name="Tsui H.-C.T."/>
            <person name="Winkler M.E."/>
        </authorList>
    </citation>
    <scope>NUCLEOTIDE SEQUENCE</scope>
</reference>
<evidence type="ECO:0000313" key="2">
    <source>
        <dbReference type="EMBL" id="SVC18237.1"/>
    </source>
</evidence>
<feature type="transmembrane region" description="Helical" evidence="1">
    <location>
        <begin position="20"/>
        <end position="39"/>
    </location>
</feature>
<feature type="transmembrane region" description="Helical" evidence="1">
    <location>
        <begin position="102"/>
        <end position="126"/>
    </location>
</feature>
<dbReference type="PANTHER" id="PTHR43229:SF3">
    <property type="entry name" value="ABC-TYPE MULTIDRUG TRANSPORT SYSTEM, PERMEASE COMPONENT"/>
    <property type="match status" value="1"/>
</dbReference>
<dbReference type="PANTHER" id="PTHR43229">
    <property type="entry name" value="NODULATION PROTEIN J"/>
    <property type="match status" value="1"/>
</dbReference>
<accession>A0A382K584</accession>
<keyword evidence="1" id="KW-0472">Membrane</keyword>
<dbReference type="EMBL" id="UINC01077786">
    <property type="protein sequence ID" value="SVC18237.1"/>
    <property type="molecule type" value="Genomic_DNA"/>
</dbReference>